<dbReference type="SUPFAM" id="SSF82861">
    <property type="entry name" value="Mechanosensitive channel protein MscS (YggB), transmembrane region"/>
    <property type="match status" value="1"/>
</dbReference>
<dbReference type="PROSITE" id="PS01246">
    <property type="entry name" value="UPF0003"/>
    <property type="match status" value="1"/>
</dbReference>
<comment type="similarity">
    <text evidence="2">Belongs to the MscS (TC 1.A.23) family.</text>
</comment>
<accession>A0A9D9N5F4</accession>
<dbReference type="SUPFAM" id="SSF50182">
    <property type="entry name" value="Sm-like ribonucleoproteins"/>
    <property type="match status" value="1"/>
</dbReference>
<dbReference type="Pfam" id="PF00924">
    <property type="entry name" value="MS_channel_2nd"/>
    <property type="match status" value="1"/>
</dbReference>
<evidence type="ECO:0000256" key="6">
    <source>
        <dbReference type="ARBA" id="ARBA00023136"/>
    </source>
</evidence>
<dbReference type="AlphaFoldDB" id="A0A9D9N5F4"/>
<name>A0A9D9N5F4_9BACT</name>
<keyword evidence="3" id="KW-1003">Cell membrane</keyword>
<organism evidence="10 11">
    <name type="scientific">Candidatus Gallipaludibacter merdavium</name>
    <dbReference type="NCBI Taxonomy" id="2840839"/>
    <lineage>
        <taxon>Bacteria</taxon>
        <taxon>Pseudomonadati</taxon>
        <taxon>Bacteroidota</taxon>
        <taxon>Bacteroidia</taxon>
        <taxon>Bacteroidales</taxon>
        <taxon>Candidatus Gallipaludibacter</taxon>
    </lineage>
</organism>
<dbReference type="InterPro" id="IPR006685">
    <property type="entry name" value="MscS_channel_2nd"/>
</dbReference>
<feature type="domain" description="Mechanosensitive ion channel MscS C-terminal" evidence="9">
    <location>
        <begin position="185"/>
        <end position="267"/>
    </location>
</feature>
<dbReference type="InterPro" id="IPR008910">
    <property type="entry name" value="MSC_TM_helix"/>
</dbReference>
<feature type="transmembrane region" description="Helical" evidence="7">
    <location>
        <begin position="26"/>
        <end position="44"/>
    </location>
</feature>
<reference evidence="10" key="1">
    <citation type="submission" date="2020-10" db="EMBL/GenBank/DDBJ databases">
        <authorList>
            <person name="Gilroy R."/>
        </authorList>
    </citation>
    <scope>NUCLEOTIDE SEQUENCE</scope>
    <source>
        <strain evidence="10">G3-3990</strain>
    </source>
</reference>
<dbReference type="Gene3D" id="1.10.287.1260">
    <property type="match status" value="1"/>
</dbReference>
<dbReference type="Gene3D" id="2.30.30.60">
    <property type="match status" value="1"/>
</dbReference>
<dbReference type="GO" id="GO:0005886">
    <property type="term" value="C:plasma membrane"/>
    <property type="evidence" value="ECO:0007669"/>
    <property type="project" value="UniProtKB-SubCell"/>
</dbReference>
<keyword evidence="4 7" id="KW-0812">Transmembrane</keyword>
<keyword evidence="6 7" id="KW-0472">Membrane</keyword>
<dbReference type="InterPro" id="IPR045275">
    <property type="entry name" value="MscS_archaea/bacteria_type"/>
</dbReference>
<feature type="transmembrane region" description="Helical" evidence="7">
    <location>
        <begin position="64"/>
        <end position="89"/>
    </location>
</feature>
<reference evidence="10" key="2">
    <citation type="journal article" date="2021" name="PeerJ">
        <title>Extensive microbial diversity within the chicken gut microbiome revealed by metagenomics and culture.</title>
        <authorList>
            <person name="Gilroy R."/>
            <person name="Ravi A."/>
            <person name="Getino M."/>
            <person name="Pursley I."/>
            <person name="Horton D.L."/>
            <person name="Alikhan N.F."/>
            <person name="Baker D."/>
            <person name="Gharbi K."/>
            <person name="Hall N."/>
            <person name="Watson M."/>
            <person name="Adriaenssens E.M."/>
            <person name="Foster-Nyarko E."/>
            <person name="Jarju S."/>
            <person name="Secka A."/>
            <person name="Antonio M."/>
            <person name="Oren A."/>
            <person name="Chaudhuri R.R."/>
            <person name="La Ragione R."/>
            <person name="Hildebrand F."/>
            <person name="Pallen M.J."/>
        </authorList>
    </citation>
    <scope>NUCLEOTIDE SEQUENCE</scope>
    <source>
        <strain evidence="10">G3-3990</strain>
    </source>
</reference>
<dbReference type="SUPFAM" id="SSF82689">
    <property type="entry name" value="Mechanosensitive channel protein MscS (YggB), C-terminal domain"/>
    <property type="match status" value="1"/>
</dbReference>
<comment type="caution">
    <text evidence="10">The sequence shown here is derived from an EMBL/GenBank/DDBJ whole genome shotgun (WGS) entry which is preliminary data.</text>
</comment>
<dbReference type="Pfam" id="PF05552">
    <property type="entry name" value="MS_channel_1st_1"/>
    <property type="match status" value="1"/>
</dbReference>
<comment type="subcellular location">
    <subcellularLocation>
        <location evidence="1">Cell membrane</location>
        <topology evidence="1">Multi-pass membrane protein</topology>
    </subcellularLocation>
</comment>
<evidence type="ECO:0000256" key="4">
    <source>
        <dbReference type="ARBA" id="ARBA00022692"/>
    </source>
</evidence>
<dbReference type="Pfam" id="PF21082">
    <property type="entry name" value="MS_channel_3rd"/>
    <property type="match status" value="1"/>
</dbReference>
<protein>
    <submittedName>
        <fullName evidence="10">Mechanosensitive ion channel</fullName>
    </submittedName>
</protein>
<evidence type="ECO:0000256" key="2">
    <source>
        <dbReference type="ARBA" id="ARBA00008017"/>
    </source>
</evidence>
<gene>
    <name evidence="10" type="ORF">IAA73_11060</name>
</gene>
<keyword evidence="5 7" id="KW-1133">Transmembrane helix</keyword>
<evidence type="ECO:0000256" key="3">
    <source>
        <dbReference type="ARBA" id="ARBA00022475"/>
    </source>
</evidence>
<feature type="domain" description="Mechanosensitive ion channel MscS" evidence="8">
    <location>
        <begin position="114"/>
        <end position="178"/>
    </location>
</feature>
<evidence type="ECO:0000259" key="8">
    <source>
        <dbReference type="Pfam" id="PF00924"/>
    </source>
</evidence>
<feature type="transmembrane region" description="Helical" evidence="7">
    <location>
        <begin position="95"/>
        <end position="126"/>
    </location>
</feature>
<evidence type="ECO:0000256" key="5">
    <source>
        <dbReference type="ARBA" id="ARBA00022989"/>
    </source>
</evidence>
<dbReference type="Proteomes" id="UP000823641">
    <property type="component" value="Unassembled WGS sequence"/>
</dbReference>
<dbReference type="PANTHER" id="PTHR30221:SF1">
    <property type="entry name" value="SMALL-CONDUCTANCE MECHANOSENSITIVE CHANNEL"/>
    <property type="match status" value="1"/>
</dbReference>
<dbReference type="Gene3D" id="3.30.70.100">
    <property type="match status" value="1"/>
</dbReference>
<dbReference type="PANTHER" id="PTHR30221">
    <property type="entry name" value="SMALL-CONDUCTANCE MECHANOSENSITIVE CHANNEL"/>
    <property type="match status" value="1"/>
</dbReference>
<sequence length="277" mass="30672">MEENVVKEISHLSQIWDKLIDYGTELGKHILIAIVIYFVGRYLIKLLEKLFARMLDRRKVQPEVKGFLSSLIHFVLLTLLLVSVVGALGVQTASFAALLASAGVTIGMALSGQLQNFAGGVIILVLRPYKIGDYIETSGTAGTVKSIQIFNTVLSTPDNKVITIPNGTISNSVLVNYSMQVTRRVDWIFGVDYGTDIEKVKACVMRVLATESAILKEPKPFVALHALADSSVNVTVRVWTKSEDYWDVYFSVNQKIYDAFNAEGIEFPFPQLTVHQA</sequence>
<dbReference type="GO" id="GO:0008381">
    <property type="term" value="F:mechanosensitive monoatomic ion channel activity"/>
    <property type="evidence" value="ECO:0007669"/>
    <property type="project" value="InterPro"/>
</dbReference>
<dbReference type="InterPro" id="IPR010920">
    <property type="entry name" value="LSM_dom_sf"/>
</dbReference>
<evidence type="ECO:0000256" key="1">
    <source>
        <dbReference type="ARBA" id="ARBA00004651"/>
    </source>
</evidence>
<evidence type="ECO:0000259" key="9">
    <source>
        <dbReference type="Pfam" id="PF21082"/>
    </source>
</evidence>
<dbReference type="EMBL" id="JADIMG010000101">
    <property type="protein sequence ID" value="MBO8460850.1"/>
    <property type="molecule type" value="Genomic_DNA"/>
</dbReference>
<dbReference type="InterPro" id="IPR023408">
    <property type="entry name" value="MscS_beta-dom_sf"/>
</dbReference>
<evidence type="ECO:0000313" key="10">
    <source>
        <dbReference type="EMBL" id="MBO8460850.1"/>
    </source>
</evidence>
<dbReference type="InterPro" id="IPR006686">
    <property type="entry name" value="MscS_channel_CS"/>
</dbReference>
<dbReference type="InterPro" id="IPR011014">
    <property type="entry name" value="MscS_channel_TM-2"/>
</dbReference>
<proteinExistence type="inferred from homology"/>
<dbReference type="InterPro" id="IPR011066">
    <property type="entry name" value="MscS_channel_C_sf"/>
</dbReference>
<evidence type="ECO:0000313" key="11">
    <source>
        <dbReference type="Proteomes" id="UP000823641"/>
    </source>
</evidence>
<evidence type="ECO:0000256" key="7">
    <source>
        <dbReference type="SAM" id="Phobius"/>
    </source>
</evidence>
<dbReference type="InterPro" id="IPR049278">
    <property type="entry name" value="MS_channel_C"/>
</dbReference>